<keyword evidence="1" id="KW-0812">Transmembrane</keyword>
<evidence type="ECO:0000313" key="2">
    <source>
        <dbReference type="EMBL" id="QHS91798.1"/>
    </source>
</evidence>
<protein>
    <submittedName>
        <fullName evidence="2">Uncharacterized protein</fullName>
    </submittedName>
</protein>
<organism evidence="2">
    <name type="scientific">viral metagenome</name>
    <dbReference type="NCBI Taxonomy" id="1070528"/>
    <lineage>
        <taxon>unclassified sequences</taxon>
        <taxon>metagenomes</taxon>
        <taxon>organismal metagenomes</taxon>
    </lineage>
</organism>
<feature type="transmembrane region" description="Helical" evidence="1">
    <location>
        <begin position="6"/>
        <end position="32"/>
    </location>
</feature>
<dbReference type="EMBL" id="MN739164">
    <property type="protein sequence ID" value="QHS91798.1"/>
    <property type="molecule type" value="Genomic_DNA"/>
</dbReference>
<proteinExistence type="predicted"/>
<reference evidence="2" key="1">
    <citation type="journal article" date="2020" name="Nature">
        <title>Giant virus diversity and host interactions through global metagenomics.</title>
        <authorList>
            <person name="Schulz F."/>
            <person name="Roux S."/>
            <person name="Paez-Espino D."/>
            <person name="Jungbluth S."/>
            <person name="Walsh D.A."/>
            <person name="Denef V.J."/>
            <person name="McMahon K.D."/>
            <person name="Konstantinidis K.T."/>
            <person name="Eloe-Fadrosh E.A."/>
            <person name="Kyrpides N.C."/>
            <person name="Woyke T."/>
        </authorList>
    </citation>
    <scope>NUCLEOTIDE SEQUENCE</scope>
    <source>
        <strain evidence="2">GVMAG-M-3300013006-15</strain>
    </source>
</reference>
<name>A0A6C0BK66_9ZZZZ</name>
<dbReference type="AlphaFoldDB" id="A0A6C0BK66"/>
<accession>A0A6C0BK66</accession>
<sequence length="42" mass="4750">MPLVVAVAINVAAIGYAAFLSCLLCIMIFYFFMDGCFPRWRD</sequence>
<keyword evidence="1" id="KW-1133">Transmembrane helix</keyword>
<evidence type="ECO:0000256" key="1">
    <source>
        <dbReference type="SAM" id="Phobius"/>
    </source>
</evidence>
<keyword evidence="1" id="KW-0472">Membrane</keyword>